<dbReference type="Gene3D" id="1.10.10.60">
    <property type="entry name" value="Homeodomain-like"/>
    <property type="match status" value="2"/>
</dbReference>
<dbReference type="PANTHER" id="PTHR46734:SF1">
    <property type="entry name" value="TELOMERIC REPEAT-BINDING FACTOR 1"/>
    <property type="match status" value="1"/>
</dbReference>
<evidence type="ECO:0000313" key="4">
    <source>
        <dbReference type="Proteomes" id="UP001165122"/>
    </source>
</evidence>
<dbReference type="SUPFAM" id="SSF46689">
    <property type="entry name" value="Homeodomain-like"/>
    <property type="match status" value="1"/>
</dbReference>
<sequence length="204" mass="23633">MEANPRYNVWTSEETATLLEGVEKYRLDFERIMAESGDRLGKRKASSLYRYLYKHHPDKVRELRKGTPKWNGTGFPWTAEEDAALLEGVEKHGLDFEIIQAESGDRLGKRSAIAIAAHLHIYYHDKHRELRAATPRSSATWTAEEKAALFEGVEKHELDFERIKAESGGRLDKRSASALKQHLYIHRPDEYKEFKRNDKQIVKP</sequence>
<dbReference type="Proteomes" id="UP001165122">
    <property type="component" value="Unassembled WGS sequence"/>
</dbReference>
<dbReference type="InterPro" id="IPR001005">
    <property type="entry name" value="SANT/Myb"/>
</dbReference>
<dbReference type="PROSITE" id="PS51294">
    <property type="entry name" value="HTH_MYB"/>
    <property type="match status" value="1"/>
</dbReference>
<dbReference type="InterPro" id="IPR017930">
    <property type="entry name" value="Myb_dom"/>
</dbReference>
<keyword evidence="1" id="KW-0539">Nucleus</keyword>
<dbReference type="InterPro" id="IPR052450">
    <property type="entry name" value="TRBD-Containing_Protein"/>
</dbReference>
<gene>
    <name evidence="3" type="ORF">TrLO_g8799</name>
</gene>
<keyword evidence="4" id="KW-1185">Reference proteome</keyword>
<evidence type="ECO:0000259" key="2">
    <source>
        <dbReference type="PROSITE" id="PS51294"/>
    </source>
</evidence>
<dbReference type="EMBL" id="BRXW01000707">
    <property type="protein sequence ID" value="GMH75046.1"/>
    <property type="molecule type" value="Genomic_DNA"/>
</dbReference>
<dbReference type="AlphaFoldDB" id="A0A9W7AQY5"/>
<protein>
    <recommendedName>
        <fullName evidence="2">HTH myb-type domain-containing protein</fullName>
    </recommendedName>
</protein>
<dbReference type="PANTHER" id="PTHR46734">
    <property type="entry name" value="TELOMERIC REPEAT-BINDING FACTOR 1 TERF1"/>
    <property type="match status" value="1"/>
</dbReference>
<evidence type="ECO:0000256" key="1">
    <source>
        <dbReference type="ARBA" id="ARBA00023242"/>
    </source>
</evidence>
<dbReference type="OrthoDB" id="608866at2759"/>
<comment type="caution">
    <text evidence="3">The sequence shown here is derived from an EMBL/GenBank/DDBJ whole genome shotgun (WGS) entry which is preliminary data.</text>
</comment>
<dbReference type="InterPro" id="IPR009057">
    <property type="entry name" value="Homeodomain-like_sf"/>
</dbReference>
<organism evidence="3 4">
    <name type="scientific">Triparma laevis f. longispina</name>
    <dbReference type="NCBI Taxonomy" id="1714387"/>
    <lineage>
        <taxon>Eukaryota</taxon>
        <taxon>Sar</taxon>
        <taxon>Stramenopiles</taxon>
        <taxon>Ochrophyta</taxon>
        <taxon>Bolidophyceae</taxon>
        <taxon>Parmales</taxon>
        <taxon>Triparmaceae</taxon>
        <taxon>Triparma</taxon>
    </lineage>
</organism>
<accession>A0A9W7AQY5</accession>
<dbReference type="Pfam" id="PF00249">
    <property type="entry name" value="Myb_DNA-binding"/>
    <property type="match status" value="1"/>
</dbReference>
<name>A0A9W7AQY5_9STRA</name>
<reference evidence="4" key="1">
    <citation type="journal article" date="2023" name="Commun. Biol.">
        <title>Genome analysis of Parmales, the sister group of diatoms, reveals the evolutionary specialization of diatoms from phago-mixotrophs to photoautotrophs.</title>
        <authorList>
            <person name="Ban H."/>
            <person name="Sato S."/>
            <person name="Yoshikawa S."/>
            <person name="Yamada K."/>
            <person name="Nakamura Y."/>
            <person name="Ichinomiya M."/>
            <person name="Sato N."/>
            <person name="Blanc-Mathieu R."/>
            <person name="Endo H."/>
            <person name="Kuwata A."/>
            <person name="Ogata H."/>
        </authorList>
    </citation>
    <scope>NUCLEOTIDE SEQUENCE [LARGE SCALE GENOMIC DNA]</scope>
    <source>
        <strain evidence="4">NIES 3700</strain>
    </source>
</reference>
<dbReference type="SMART" id="SM00717">
    <property type="entry name" value="SANT"/>
    <property type="match status" value="3"/>
</dbReference>
<dbReference type="CDD" id="cd00167">
    <property type="entry name" value="SANT"/>
    <property type="match status" value="2"/>
</dbReference>
<feature type="domain" description="HTH myb-type" evidence="2">
    <location>
        <begin position="76"/>
        <end position="127"/>
    </location>
</feature>
<proteinExistence type="predicted"/>
<evidence type="ECO:0000313" key="3">
    <source>
        <dbReference type="EMBL" id="GMH75046.1"/>
    </source>
</evidence>